<dbReference type="Proteomes" id="UP001141327">
    <property type="component" value="Unassembled WGS sequence"/>
</dbReference>
<feature type="compositionally biased region" description="Low complexity" evidence="1">
    <location>
        <begin position="883"/>
        <end position="897"/>
    </location>
</feature>
<accession>A0ABQ8UJI3</accession>
<gene>
    <name evidence="2" type="ORF">PAPYR_6214</name>
</gene>
<feature type="region of interest" description="Disordered" evidence="1">
    <location>
        <begin position="505"/>
        <end position="575"/>
    </location>
</feature>
<feature type="region of interest" description="Disordered" evidence="1">
    <location>
        <begin position="835"/>
        <end position="981"/>
    </location>
</feature>
<evidence type="ECO:0000256" key="1">
    <source>
        <dbReference type="SAM" id="MobiDB-lite"/>
    </source>
</evidence>
<feature type="compositionally biased region" description="Low complexity" evidence="1">
    <location>
        <begin position="866"/>
        <end position="876"/>
    </location>
</feature>
<protein>
    <submittedName>
        <fullName evidence="2">Uncharacterized protein</fullName>
    </submittedName>
</protein>
<sequence length="1246" mass="132315">MHLPAVRVLPPPGAQPPPESESGGDPSSADALPKASGSSDAGDGDGTAAGAAGGEGGPAGDDEDDEDDFVVRDEGEDPLAAAVEDDRPEDRTELLEMEDGVREVAERRVGFQQILRRFVSGDILKHIVYLLGFAGTNPVYLNEACVALLSVICDPGNQRPDALLAPVPTTLTAEQDVVTLGKTCYYGHLYQVSYMYTFLTLLTQQRGLGGPVVDRFARVYAHGFAQALKNEPSLGVEALFHVVPSDSRAQTARILAHMEGPLAASKRGRAGGKGAEASAEGENQNASNDDALTGTDYATSLLTQLCFQPSNSAGMCSTKLSHGGMVLPHKVEVRLTQGVPPQTMSRTCFLCSPLILDGLQVSRHLAAMSRIGAPHATPFYLLLHPLSFVLSLSSFSLTLHQSLSCHNLGSGSASVLGWGRLRDLQTVVIKTGGSPLGSAFARQGVLNVWGDEQDATTRRVVAQYRGEGDLRRPSDLVDLVMAALDDRFERSMVRRKILELCGPDALTLPAPTTQRQRRLRKRAEEAAIAEPPSTESMETQQPDAEAEPTAPQQQKQQQQGAAESKKEGEEGERGWTQAELGQLRQAWAQLMARIERQQGQQGQQEQQQPPTTAPPASMSPEEFCQSLAASLAPHSSASVRMQIRRLGLHLPGEHPPAPRRQTAPRWSPAELAQLRELHAGLIGRGKDDAGTEPLSVAISRGMQGARTPEQVARKLRVLGLALKAGGDGGGEAAAAEAAVPSERKGSEHPTWSPAEDALLREEWTRLDTAADPALCVTLSQSMGVLSQEVDEEVHPRSPLAVRARLGQLGLAYPQLLSDEWNAEWDAALRRAAGAAAAQQRPAGDEVGHPPTDPTARQQTATEGSKQQPSSSPSSQLPSPPLPAQQQPGTGSSDSSLLPSPPVPPPPTLTQPQQDASGPAQQPSAADEGAALAGVHLELGGNAPLDLKLEPTQDEHPESHKTDASAPAPPVPPPPPLTSELLARAGNALPMFSEAQIRRRLVTLGLVTAPPAETQQQKPKQIAGAGARRVTILLDDDDDEEEEEKGKKKAAKKTKRAPRRRDEATERPKLRKTDPAPSSGDEAAEEEDQGAKPKASGNALDQLLGDEDGDALDANDDSSEDPEATGDPRARSVAAALARQKQARAERERQLAGVRQRLDQLMGVSLGPADQPPEVSQELAALLDGHPAAAPATTARGDVAHQQEVGDDDDEDKARVVHETRAAADVGFSKDVTGAGHLAIDVPCTRF</sequence>
<reference evidence="2" key="1">
    <citation type="journal article" date="2022" name="bioRxiv">
        <title>Genomics of Preaxostyla Flagellates Illuminates Evolutionary Transitions and the Path Towards Mitochondrial Loss.</title>
        <authorList>
            <person name="Novak L.V.F."/>
            <person name="Treitli S.C."/>
            <person name="Pyrih J."/>
            <person name="Halakuc P."/>
            <person name="Pipaliya S.V."/>
            <person name="Vacek V."/>
            <person name="Brzon O."/>
            <person name="Soukal P."/>
            <person name="Eme L."/>
            <person name="Dacks J.B."/>
            <person name="Karnkowska A."/>
            <person name="Elias M."/>
            <person name="Hampl V."/>
        </authorList>
    </citation>
    <scope>NUCLEOTIDE SEQUENCE</scope>
    <source>
        <strain evidence="2">RCP-MX</strain>
    </source>
</reference>
<organism evidence="2 3">
    <name type="scientific">Paratrimastix pyriformis</name>
    <dbReference type="NCBI Taxonomy" id="342808"/>
    <lineage>
        <taxon>Eukaryota</taxon>
        <taxon>Metamonada</taxon>
        <taxon>Preaxostyla</taxon>
        <taxon>Paratrimastigidae</taxon>
        <taxon>Paratrimastix</taxon>
    </lineage>
</organism>
<feature type="compositionally biased region" description="Low complexity" evidence="1">
    <location>
        <begin position="597"/>
        <end position="637"/>
    </location>
</feature>
<proteinExistence type="predicted"/>
<dbReference type="InterPro" id="IPR044998">
    <property type="entry name" value="Timeless"/>
</dbReference>
<feature type="compositionally biased region" description="Basic and acidic residues" evidence="1">
    <location>
        <begin position="946"/>
        <end position="962"/>
    </location>
</feature>
<feature type="region of interest" description="Disordered" evidence="1">
    <location>
        <begin position="265"/>
        <end position="290"/>
    </location>
</feature>
<feature type="region of interest" description="Disordered" evidence="1">
    <location>
        <begin position="1"/>
        <end position="69"/>
    </location>
</feature>
<feature type="compositionally biased region" description="Acidic residues" evidence="1">
    <location>
        <begin position="1103"/>
        <end position="1123"/>
    </location>
</feature>
<feature type="compositionally biased region" description="Pro residues" evidence="1">
    <location>
        <begin position="966"/>
        <end position="976"/>
    </location>
</feature>
<feature type="region of interest" description="Disordered" evidence="1">
    <location>
        <begin position="1185"/>
        <end position="1211"/>
    </location>
</feature>
<feature type="compositionally biased region" description="Acidic residues" evidence="1">
    <location>
        <begin position="1033"/>
        <end position="1042"/>
    </location>
</feature>
<feature type="compositionally biased region" description="Basic residues" evidence="1">
    <location>
        <begin position="1046"/>
        <end position="1058"/>
    </location>
</feature>
<evidence type="ECO:0000313" key="2">
    <source>
        <dbReference type="EMBL" id="KAJ4458101.1"/>
    </source>
</evidence>
<dbReference type="PANTHER" id="PTHR22940">
    <property type="entry name" value="TIMEOUT/TIMELESS-2"/>
    <property type="match status" value="1"/>
</dbReference>
<comment type="caution">
    <text evidence="2">The sequence shown here is derived from an EMBL/GenBank/DDBJ whole genome shotgun (WGS) entry which is preliminary data.</text>
</comment>
<feature type="compositionally biased region" description="Low complexity" evidence="1">
    <location>
        <begin position="540"/>
        <end position="562"/>
    </location>
</feature>
<feature type="region of interest" description="Disordered" evidence="1">
    <location>
        <begin position="726"/>
        <end position="752"/>
    </location>
</feature>
<dbReference type="PANTHER" id="PTHR22940:SF4">
    <property type="entry name" value="PROTEIN TIMELESS HOMOLOG"/>
    <property type="match status" value="1"/>
</dbReference>
<feature type="compositionally biased region" description="Pro residues" evidence="1">
    <location>
        <begin position="898"/>
        <end position="908"/>
    </location>
</feature>
<name>A0ABQ8UJI3_9EUKA</name>
<feature type="compositionally biased region" description="Pro residues" evidence="1">
    <location>
        <begin position="9"/>
        <end position="19"/>
    </location>
</feature>
<feature type="compositionally biased region" description="Polar residues" evidence="1">
    <location>
        <begin position="854"/>
        <end position="865"/>
    </location>
</feature>
<dbReference type="EMBL" id="JAPMOS010000034">
    <property type="protein sequence ID" value="KAJ4458101.1"/>
    <property type="molecule type" value="Genomic_DNA"/>
</dbReference>
<feature type="compositionally biased region" description="Low complexity" evidence="1">
    <location>
        <begin position="20"/>
        <end position="43"/>
    </location>
</feature>
<keyword evidence="3" id="KW-1185">Reference proteome</keyword>
<feature type="compositionally biased region" description="Gly residues" evidence="1">
    <location>
        <begin position="44"/>
        <end position="59"/>
    </location>
</feature>
<feature type="compositionally biased region" description="Basic and acidic residues" evidence="1">
    <location>
        <begin position="563"/>
        <end position="573"/>
    </location>
</feature>
<feature type="compositionally biased region" description="Basic and acidic residues" evidence="1">
    <location>
        <begin position="1059"/>
        <end position="1073"/>
    </location>
</feature>
<feature type="region of interest" description="Disordered" evidence="1">
    <location>
        <begin position="595"/>
        <end position="637"/>
    </location>
</feature>
<evidence type="ECO:0000313" key="3">
    <source>
        <dbReference type="Proteomes" id="UP001141327"/>
    </source>
</evidence>
<feature type="region of interest" description="Disordered" evidence="1">
    <location>
        <begin position="1008"/>
        <end position="1150"/>
    </location>
</feature>